<dbReference type="Proteomes" id="UP001371456">
    <property type="component" value="Unassembled WGS sequence"/>
</dbReference>
<sequence length="92" mass="10552">MHQGGDEDTRIELTVKLKDKLETKDIEDGVIQSEDATIIDHVQTLHEMVSHQGAVELQHRGNKNNVVIEEIEEKELLQIENWVFKEVGILHS</sequence>
<reference evidence="1 2" key="1">
    <citation type="submission" date="2024-02" db="EMBL/GenBank/DDBJ databases">
        <title>de novo genome assembly of Solanum bulbocastanum strain 11H21.</title>
        <authorList>
            <person name="Hosaka A.J."/>
        </authorList>
    </citation>
    <scope>NUCLEOTIDE SEQUENCE [LARGE SCALE GENOMIC DNA]</scope>
    <source>
        <tissue evidence="1">Young leaves</tissue>
    </source>
</reference>
<organism evidence="1 2">
    <name type="scientific">Solanum bulbocastanum</name>
    <name type="common">Wild potato</name>
    <dbReference type="NCBI Taxonomy" id="147425"/>
    <lineage>
        <taxon>Eukaryota</taxon>
        <taxon>Viridiplantae</taxon>
        <taxon>Streptophyta</taxon>
        <taxon>Embryophyta</taxon>
        <taxon>Tracheophyta</taxon>
        <taxon>Spermatophyta</taxon>
        <taxon>Magnoliopsida</taxon>
        <taxon>eudicotyledons</taxon>
        <taxon>Gunneridae</taxon>
        <taxon>Pentapetalae</taxon>
        <taxon>asterids</taxon>
        <taxon>lamiids</taxon>
        <taxon>Solanales</taxon>
        <taxon>Solanaceae</taxon>
        <taxon>Solanoideae</taxon>
        <taxon>Solaneae</taxon>
        <taxon>Solanum</taxon>
    </lineage>
</organism>
<comment type="caution">
    <text evidence="1">The sequence shown here is derived from an EMBL/GenBank/DDBJ whole genome shotgun (WGS) entry which is preliminary data.</text>
</comment>
<keyword evidence="2" id="KW-1185">Reference proteome</keyword>
<accession>A0AAN8T2J8</accession>
<name>A0AAN8T2J8_SOLBU</name>
<dbReference type="EMBL" id="JBANQN010000009">
    <property type="protein sequence ID" value="KAK6780515.1"/>
    <property type="molecule type" value="Genomic_DNA"/>
</dbReference>
<dbReference type="AlphaFoldDB" id="A0AAN8T2J8"/>
<proteinExistence type="predicted"/>
<evidence type="ECO:0000313" key="2">
    <source>
        <dbReference type="Proteomes" id="UP001371456"/>
    </source>
</evidence>
<evidence type="ECO:0000313" key="1">
    <source>
        <dbReference type="EMBL" id="KAK6780515.1"/>
    </source>
</evidence>
<protein>
    <submittedName>
        <fullName evidence="1">Uncharacterized protein</fullName>
    </submittedName>
</protein>
<gene>
    <name evidence="1" type="ORF">RDI58_022699</name>
</gene>